<dbReference type="OrthoDB" id="3211725at2"/>
<dbReference type="EMBL" id="FRAP01000006">
    <property type="protein sequence ID" value="SHK43987.1"/>
    <property type="molecule type" value="Genomic_DNA"/>
</dbReference>
<dbReference type="AlphaFoldDB" id="A0A1M6SHB0"/>
<accession>A0A1M6SHB0</accession>
<name>A0A1M6SHB0_PSETH</name>
<dbReference type="STRING" id="1848.SAMN05443637_106141"/>
<protein>
    <submittedName>
        <fullName evidence="1">Uncharacterized protein</fullName>
    </submittedName>
</protein>
<organism evidence="1 2">
    <name type="scientific">Pseudonocardia thermophila</name>
    <dbReference type="NCBI Taxonomy" id="1848"/>
    <lineage>
        <taxon>Bacteria</taxon>
        <taxon>Bacillati</taxon>
        <taxon>Actinomycetota</taxon>
        <taxon>Actinomycetes</taxon>
        <taxon>Pseudonocardiales</taxon>
        <taxon>Pseudonocardiaceae</taxon>
        <taxon>Pseudonocardia</taxon>
    </lineage>
</organism>
<gene>
    <name evidence="1" type="ORF">SAMN05443637_106141</name>
</gene>
<proteinExistence type="predicted"/>
<reference evidence="1 2" key="1">
    <citation type="submission" date="2016-11" db="EMBL/GenBank/DDBJ databases">
        <authorList>
            <person name="Jaros S."/>
            <person name="Januszkiewicz K."/>
            <person name="Wedrychowicz H."/>
        </authorList>
    </citation>
    <scope>NUCLEOTIDE SEQUENCE [LARGE SCALE GENOMIC DNA]</scope>
    <source>
        <strain evidence="1 2">DSM 43832</strain>
    </source>
</reference>
<sequence>MDDARITRTRRSLHAVAELVIAGPQYRAVGTIRLQATPGGFGAVRSSLRVEGTDLVRPGGRSPLAGTCRALAEAAGVEVGAPEGLYHDGADLGPDDELVVEEAAAGLIAEWFARGDSALRTFAPDISPVLWPEHFDLAISLDGVNYGVSPGDSAIPHPYAYVGPWTPREGEFWNVPFGAVRTMEQVADHRVLAAFFAEGRERAAEG</sequence>
<evidence type="ECO:0000313" key="1">
    <source>
        <dbReference type="EMBL" id="SHK43987.1"/>
    </source>
</evidence>
<dbReference type="Proteomes" id="UP000184363">
    <property type="component" value="Unassembled WGS sequence"/>
</dbReference>
<keyword evidence="2" id="KW-1185">Reference proteome</keyword>
<evidence type="ECO:0000313" key="2">
    <source>
        <dbReference type="Proteomes" id="UP000184363"/>
    </source>
</evidence>
<dbReference type="RefSeq" id="WP_143172071.1">
    <property type="nucleotide sequence ID" value="NZ_FRAP01000006.1"/>
</dbReference>